<name>A0A6A5YPU9_9PLEO</name>
<dbReference type="SUPFAM" id="SSF54427">
    <property type="entry name" value="NTF2-like"/>
    <property type="match status" value="1"/>
</dbReference>
<feature type="domain" description="RRM" evidence="4">
    <location>
        <begin position="414"/>
        <end position="485"/>
    </location>
</feature>
<feature type="region of interest" description="Disordered" evidence="3">
    <location>
        <begin position="29"/>
        <end position="51"/>
    </location>
</feature>
<evidence type="ECO:0008006" key="8">
    <source>
        <dbReference type="Google" id="ProtNLM"/>
    </source>
</evidence>
<feature type="compositionally biased region" description="Low complexity" evidence="3">
    <location>
        <begin position="185"/>
        <end position="205"/>
    </location>
</feature>
<sequence length="533" mass="56755">MATTESSMPINGTYAHHTYDNYAAAGAHNNTSFDGTQPPSSAQSNPGASTSEIPKDEVGWYFVEQYYTTLSKTPEKLFLFYNKRSQYVSGTEEDKVQVCIGQKAINDRIKELDFHDTKVRVTNVDSQGSDANIVIQVIGEISNKGQPHKRFAQTFVLAAQTNGYFVLNDIFRYLAEEPEEEEEQVPSAPAPSAQEPAPTAAAPEAETLKSEEVARSEEDLHKVDEKLEEVTHDEPVEDTAPPAAAVNGTPVPETADVAEAEDAPAAAVSIEEDAPVKEVEAPAPEPEVLEPEKPKEPSPTPVAAATKPAAPAAPPKPAAPRTWASLAASAHKVVTPAVPSPSPATPQAPSQPKAAAPPPSQPPAVPGAQNSTPVREPSPANSQGDAAGWQPVTGHKKEQSRAQNQAPVNETENKRAYIKNVYSQVDEASLRSVLTKFGEISYLDISRQKNCAFVDFKTLAGYQAAVSNNPHVVNGLDLTVEERRTRPTNSFAPFPRGGAPRGRGGIGQGPRGGFQPRGRGGPVRGGRGAPQEA</sequence>
<dbReference type="FunFam" id="3.10.450.50:FF:000003">
    <property type="entry name" value="Nuclear transport factor 2 family protein"/>
    <property type="match status" value="1"/>
</dbReference>
<keyword evidence="1 2" id="KW-0694">RNA-binding</keyword>
<protein>
    <recommendedName>
        <fullName evidence="8">NTF2 and RRM domain-containing protein</fullName>
    </recommendedName>
</protein>
<dbReference type="PANTHER" id="PTHR10693:SF20">
    <property type="entry name" value="AT27578P"/>
    <property type="match status" value="1"/>
</dbReference>
<dbReference type="AlphaFoldDB" id="A0A6A5YPU9"/>
<evidence type="ECO:0000259" key="4">
    <source>
        <dbReference type="PROSITE" id="PS50102"/>
    </source>
</evidence>
<dbReference type="SMART" id="SM00360">
    <property type="entry name" value="RRM"/>
    <property type="match status" value="1"/>
</dbReference>
<dbReference type="InterPro" id="IPR035979">
    <property type="entry name" value="RBD_domain_sf"/>
</dbReference>
<evidence type="ECO:0000256" key="1">
    <source>
        <dbReference type="ARBA" id="ARBA00022884"/>
    </source>
</evidence>
<evidence type="ECO:0000313" key="7">
    <source>
        <dbReference type="Proteomes" id="UP000799770"/>
    </source>
</evidence>
<dbReference type="PROSITE" id="PS50102">
    <property type="entry name" value="RRM"/>
    <property type="match status" value="1"/>
</dbReference>
<dbReference type="Pfam" id="PF02136">
    <property type="entry name" value="NTF2"/>
    <property type="match status" value="1"/>
</dbReference>
<feature type="region of interest" description="Disordered" evidence="3">
    <location>
        <begin position="487"/>
        <end position="533"/>
    </location>
</feature>
<dbReference type="GO" id="GO:1990861">
    <property type="term" value="C:Ubp3-Bre5 deubiquitination complex"/>
    <property type="evidence" value="ECO:0007669"/>
    <property type="project" value="TreeGrafter"/>
</dbReference>
<dbReference type="Gene3D" id="3.30.70.330">
    <property type="match status" value="1"/>
</dbReference>
<dbReference type="PROSITE" id="PS50177">
    <property type="entry name" value="NTF2_DOMAIN"/>
    <property type="match status" value="1"/>
</dbReference>
<dbReference type="PANTHER" id="PTHR10693">
    <property type="entry name" value="RAS GTPASE-ACTIVATING PROTEIN-BINDING PROTEIN"/>
    <property type="match status" value="1"/>
</dbReference>
<evidence type="ECO:0000313" key="6">
    <source>
        <dbReference type="EMBL" id="KAF2109155.1"/>
    </source>
</evidence>
<feature type="compositionally biased region" description="Gly residues" evidence="3">
    <location>
        <begin position="518"/>
        <end position="533"/>
    </location>
</feature>
<dbReference type="Proteomes" id="UP000799770">
    <property type="component" value="Unassembled WGS sequence"/>
</dbReference>
<dbReference type="GO" id="GO:0003729">
    <property type="term" value="F:mRNA binding"/>
    <property type="evidence" value="ECO:0007669"/>
    <property type="project" value="TreeGrafter"/>
</dbReference>
<accession>A0A6A5YPU9</accession>
<dbReference type="InterPro" id="IPR032710">
    <property type="entry name" value="NTF2-like_dom_sf"/>
</dbReference>
<dbReference type="InterPro" id="IPR018222">
    <property type="entry name" value="Nuclear_transport_factor_2_euk"/>
</dbReference>
<dbReference type="Gene3D" id="3.10.450.50">
    <property type="match status" value="1"/>
</dbReference>
<dbReference type="CDD" id="cd00780">
    <property type="entry name" value="NTF2"/>
    <property type="match status" value="1"/>
</dbReference>
<evidence type="ECO:0000256" key="2">
    <source>
        <dbReference type="PROSITE-ProRule" id="PRU00176"/>
    </source>
</evidence>
<dbReference type="GO" id="GO:0016579">
    <property type="term" value="P:protein deubiquitination"/>
    <property type="evidence" value="ECO:0007669"/>
    <property type="project" value="TreeGrafter"/>
</dbReference>
<dbReference type="EMBL" id="ML977343">
    <property type="protein sequence ID" value="KAF2109155.1"/>
    <property type="molecule type" value="Genomic_DNA"/>
</dbReference>
<proteinExistence type="predicted"/>
<dbReference type="InterPro" id="IPR039539">
    <property type="entry name" value="Ras_GTPase_bind_prot"/>
</dbReference>
<dbReference type="InterPro" id="IPR012677">
    <property type="entry name" value="Nucleotide-bd_a/b_plait_sf"/>
</dbReference>
<gene>
    <name evidence="6" type="ORF">BDV96DRAFT_503105</name>
</gene>
<feature type="compositionally biased region" description="Pro residues" evidence="3">
    <location>
        <begin position="355"/>
        <end position="365"/>
    </location>
</feature>
<dbReference type="GO" id="GO:0005829">
    <property type="term" value="C:cytosol"/>
    <property type="evidence" value="ECO:0007669"/>
    <property type="project" value="TreeGrafter"/>
</dbReference>
<feature type="region of interest" description="Disordered" evidence="3">
    <location>
        <begin position="177"/>
        <end position="412"/>
    </location>
</feature>
<dbReference type="InterPro" id="IPR000504">
    <property type="entry name" value="RRM_dom"/>
</dbReference>
<dbReference type="SUPFAM" id="SSF54928">
    <property type="entry name" value="RNA-binding domain, RBD"/>
    <property type="match status" value="1"/>
</dbReference>
<reference evidence="6" key="1">
    <citation type="journal article" date="2020" name="Stud. Mycol.">
        <title>101 Dothideomycetes genomes: a test case for predicting lifestyles and emergence of pathogens.</title>
        <authorList>
            <person name="Haridas S."/>
            <person name="Albert R."/>
            <person name="Binder M."/>
            <person name="Bloem J."/>
            <person name="Labutti K."/>
            <person name="Salamov A."/>
            <person name="Andreopoulos B."/>
            <person name="Baker S."/>
            <person name="Barry K."/>
            <person name="Bills G."/>
            <person name="Bluhm B."/>
            <person name="Cannon C."/>
            <person name="Castanera R."/>
            <person name="Culley D."/>
            <person name="Daum C."/>
            <person name="Ezra D."/>
            <person name="Gonzalez J."/>
            <person name="Henrissat B."/>
            <person name="Kuo A."/>
            <person name="Liang C."/>
            <person name="Lipzen A."/>
            <person name="Lutzoni F."/>
            <person name="Magnuson J."/>
            <person name="Mondo S."/>
            <person name="Nolan M."/>
            <person name="Ohm R."/>
            <person name="Pangilinan J."/>
            <person name="Park H.-J."/>
            <person name="Ramirez L."/>
            <person name="Alfaro M."/>
            <person name="Sun H."/>
            <person name="Tritt A."/>
            <person name="Yoshinaga Y."/>
            <person name="Zwiers L.-H."/>
            <person name="Turgeon B."/>
            <person name="Goodwin S."/>
            <person name="Spatafora J."/>
            <person name="Crous P."/>
            <person name="Grigoriev I."/>
        </authorList>
    </citation>
    <scope>NUCLEOTIDE SEQUENCE</scope>
    <source>
        <strain evidence="6">CBS 627.86</strain>
    </source>
</reference>
<dbReference type="GO" id="GO:0034517">
    <property type="term" value="P:ribophagy"/>
    <property type="evidence" value="ECO:0007669"/>
    <property type="project" value="TreeGrafter"/>
</dbReference>
<dbReference type="Pfam" id="PF00076">
    <property type="entry name" value="RRM_1"/>
    <property type="match status" value="1"/>
</dbReference>
<evidence type="ECO:0000259" key="5">
    <source>
        <dbReference type="PROSITE" id="PS50177"/>
    </source>
</evidence>
<feature type="compositionally biased region" description="Basic and acidic residues" evidence="3">
    <location>
        <begin position="206"/>
        <end position="234"/>
    </location>
</feature>
<evidence type="ECO:0000256" key="3">
    <source>
        <dbReference type="SAM" id="MobiDB-lite"/>
    </source>
</evidence>
<feature type="compositionally biased region" description="Low complexity" evidence="3">
    <location>
        <begin position="301"/>
        <end position="310"/>
    </location>
</feature>
<dbReference type="GO" id="GO:1990904">
    <property type="term" value="C:ribonucleoprotein complex"/>
    <property type="evidence" value="ECO:0007669"/>
    <property type="project" value="TreeGrafter"/>
</dbReference>
<organism evidence="6 7">
    <name type="scientific">Lophiotrema nucula</name>
    <dbReference type="NCBI Taxonomy" id="690887"/>
    <lineage>
        <taxon>Eukaryota</taxon>
        <taxon>Fungi</taxon>
        <taxon>Dikarya</taxon>
        <taxon>Ascomycota</taxon>
        <taxon>Pezizomycotina</taxon>
        <taxon>Dothideomycetes</taxon>
        <taxon>Pleosporomycetidae</taxon>
        <taxon>Pleosporales</taxon>
        <taxon>Lophiotremataceae</taxon>
        <taxon>Lophiotrema</taxon>
    </lineage>
</organism>
<feature type="compositionally biased region" description="Polar residues" evidence="3">
    <location>
        <begin position="401"/>
        <end position="410"/>
    </location>
</feature>
<dbReference type="InterPro" id="IPR002075">
    <property type="entry name" value="NTF2_dom"/>
</dbReference>
<feature type="compositionally biased region" description="Gly residues" evidence="3">
    <location>
        <begin position="499"/>
        <end position="512"/>
    </location>
</feature>
<dbReference type="OrthoDB" id="339151at2759"/>
<keyword evidence="7" id="KW-1185">Reference proteome</keyword>
<feature type="domain" description="NTF2" evidence="5">
    <location>
        <begin position="58"/>
        <end position="173"/>
    </location>
</feature>